<evidence type="ECO:0000313" key="3">
    <source>
        <dbReference type="WBParaSite" id="SMUV_0000116301-mRNA-1"/>
    </source>
</evidence>
<evidence type="ECO:0000313" key="2">
    <source>
        <dbReference type="Proteomes" id="UP000046393"/>
    </source>
</evidence>
<dbReference type="PANTHER" id="PTHR14815:SF2">
    <property type="entry name" value="DDB1- AND CUL4-ASSOCIATED FACTOR 17"/>
    <property type="match status" value="1"/>
</dbReference>
<dbReference type="GO" id="GO:0080008">
    <property type="term" value="C:Cul4-RING E3 ubiquitin ligase complex"/>
    <property type="evidence" value="ECO:0007669"/>
    <property type="project" value="TreeGrafter"/>
</dbReference>
<dbReference type="PANTHER" id="PTHR14815">
    <property type="entry name" value="DDB1- AND CUL4-ASSOCIATED FACTOR 17"/>
    <property type="match status" value="1"/>
</dbReference>
<dbReference type="AlphaFoldDB" id="A0A0N5AAI7"/>
<dbReference type="InterPro" id="IPR031620">
    <property type="entry name" value="DCAF17"/>
</dbReference>
<dbReference type="GO" id="GO:0016567">
    <property type="term" value="P:protein ubiquitination"/>
    <property type="evidence" value="ECO:0007669"/>
    <property type="project" value="InterPro"/>
</dbReference>
<sequence length="651" mass="75634">MNTIRIRGFNRLQNNASSGSFRPSYDGGYDQLIERLFGCLQAAGSENPPMRAELPVHMLLRTREYGYRLSPVTFQRGMQRALIINASLCYKNRKYQFCETYHAGGLLSVFGQIMVCHKQHSIYNLELAKEMFVLRVLMDHETIITSLLLQFPLEEMVVELGESPNWLVILTNLGRLLVMNLRNGELLAQYLLPSHEVKFNSMYPNEANRSFSVYGQLFPVVRNSESRRGQSLGREYVIAMFNIYPLTFNGMFKMPKAIFGEVVNVNVIGDMVIVFRKKPHEFTHTSYQPGEFSDGNKVLPFSIFITEEPQICSRIEGNWSTLEYSGFPYHFLGTPSNCRYRFKLMDAAQRKTDAEIEMPEHFCDRPVDNRCLIIDDTPMFFLADESGRILRFEDHMLVSYDFRKCDGRMKITKQWKTSIWATEDFLNNSVQVSTVMSRSGRRITPSQDFIPDYRLTIKGVEYSPDLQMLFVAALCDLHAPVFDDPLRPYDLVSRRNAYMDESDLGMLAYCIDATTGRILKASLMRSSCLENIQFQLDALDAGLTFLQRGRQMSLVEVQRLQEVGVKEWEQPNNKRRCYTLHGRSQRVISSRNQTLRAGQHDVRRGNMSRNVQDQSQFAPQRRRRQRRRFGDPYYFDEENDEDWDIRNANNI</sequence>
<protein>
    <submittedName>
        <fullName evidence="3">Uncharacterized protein</fullName>
    </submittedName>
</protein>
<evidence type="ECO:0000256" key="1">
    <source>
        <dbReference type="SAM" id="MobiDB-lite"/>
    </source>
</evidence>
<accession>A0A0N5AAI7</accession>
<name>A0A0N5AAI7_9BILA</name>
<dbReference type="Proteomes" id="UP000046393">
    <property type="component" value="Unplaced"/>
</dbReference>
<feature type="compositionally biased region" description="Polar residues" evidence="1">
    <location>
        <begin position="607"/>
        <end position="618"/>
    </location>
</feature>
<feature type="region of interest" description="Disordered" evidence="1">
    <location>
        <begin position="593"/>
        <end position="633"/>
    </location>
</feature>
<proteinExistence type="predicted"/>
<keyword evidence="2" id="KW-1185">Reference proteome</keyword>
<dbReference type="Pfam" id="PF15802">
    <property type="entry name" value="DCAF17"/>
    <property type="match status" value="1"/>
</dbReference>
<dbReference type="WBParaSite" id="SMUV_0000116301-mRNA-1">
    <property type="protein sequence ID" value="SMUV_0000116301-mRNA-1"/>
    <property type="gene ID" value="SMUV_0000116301"/>
</dbReference>
<reference evidence="3" key="1">
    <citation type="submission" date="2017-02" db="UniProtKB">
        <authorList>
            <consortium name="WormBaseParasite"/>
        </authorList>
    </citation>
    <scope>IDENTIFICATION</scope>
</reference>
<organism evidence="2 3">
    <name type="scientific">Syphacia muris</name>
    <dbReference type="NCBI Taxonomy" id="451379"/>
    <lineage>
        <taxon>Eukaryota</taxon>
        <taxon>Metazoa</taxon>
        <taxon>Ecdysozoa</taxon>
        <taxon>Nematoda</taxon>
        <taxon>Chromadorea</taxon>
        <taxon>Rhabditida</taxon>
        <taxon>Spirurina</taxon>
        <taxon>Oxyuridomorpha</taxon>
        <taxon>Oxyuroidea</taxon>
        <taxon>Oxyuridae</taxon>
        <taxon>Syphacia</taxon>
    </lineage>
</organism>
<dbReference type="STRING" id="451379.A0A0N5AAI7"/>